<dbReference type="EMBL" id="JAMQOL010000047">
    <property type="protein sequence ID" value="MCM4082318.1"/>
    <property type="molecule type" value="Genomic_DNA"/>
</dbReference>
<keyword evidence="2" id="KW-1185">Reference proteome</keyword>
<name>A0ABT0Y8F7_9ACTN</name>
<sequence>MKRLAGWGIVAQTVDRGVQPVLYAATSLEARGGCPYGPNGFGQFIGPPTELKVYASARRPGEAARLWDALARLARTEYPALTGATGGE</sequence>
<proteinExistence type="predicted"/>
<dbReference type="RefSeq" id="WP_251802036.1">
    <property type="nucleotide sequence ID" value="NZ_JAMQOL010000047.1"/>
</dbReference>
<protein>
    <submittedName>
        <fullName evidence="1">Uncharacterized protein</fullName>
    </submittedName>
</protein>
<evidence type="ECO:0000313" key="2">
    <source>
        <dbReference type="Proteomes" id="UP001523216"/>
    </source>
</evidence>
<dbReference type="Proteomes" id="UP001523216">
    <property type="component" value="Unassembled WGS sequence"/>
</dbReference>
<comment type="caution">
    <text evidence="1">The sequence shown here is derived from an EMBL/GenBank/DDBJ whole genome shotgun (WGS) entry which is preliminary data.</text>
</comment>
<gene>
    <name evidence="1" type="ORF">LXN57_32595</name>
</gene>
<accession>A0ABT0Y8F7</accession>
<reference evidence="1 2" key="1">
    <citation type="submission" date="2022-06" db="EMBL/GenBank/DDBJ databases">
        <title>Actinoplanes abujensis sp. nov., isolated from Nigerian arid soil.</title>
        <authorList>
            <person name="Ding P."/>
        </authorList>
    </citation>
    <scope>NUCLEOTIDE SEQUENCE [LARGE SCALE GENOMIC DNA]</scope>
    <source>
        <strain evidence="2">TRM88002</strain>
    </source>
</reference>
<organism evidence="1 2">
    <name type="scientific">Paractinoplanes hotanensis</name>
    <dbReference type="NCBI Taxonomy" id="2906497"/>
    <lineage>
        <taxon>Bacteria</taxon>
        <taxon>Bacillati</taxon>
        <taxon>Actinomycetota</taxon>
        <taxon>Actinomycetes</taxon>
        <taxon>Micromonosporales</taxon>
        <taxon>Micromonosporaceae</taxon>
        <taxon>Paractinoplanes</taxon>
    </lineage>
</organism>
<evidence type="ECO:0000313" key="1">
    <source>
        <dbReference type="EMBL" id="MCM4082318.1"/>
    </source>
</evidence>